<accession>A0ABU6L4R0</accession>
<evidence type="ECO:0000313" key="1">
    <source>
        <dbReference type="EMBL" id="MEC6831145.1"/>
    </source>
</evidence>
<sequence>MNKRSDDMPLITEKLITLKNAWMASHITDAEFPTPLSEQGLHLYQLAHSELSTQIIDSITPPSESSLTFYPVDCHPLTIRYALVYSSYWQQEEQQQAIVEYLTQIMFEADANAQLYVGFYNGKPAATGMIYTDLNDGENIALISDIHALPLPNQTQLMQDMEQYLLDLAQQTSATVILQK</sequence>
<proteinExistence type="predicted"/>
<dbReference type="EMBL" id="JAYXUG010000002">
    <property type="protein sequence ID" value="MEC6831145.1"/>
    <property type="molecule type" value="Genomic_DNA"/>
</dbReference>
<organism evidence="1 2">
    <name type="scientific">Photobacterium toruni</name>
    <dbReference type="NCBI Taxonomy" id="1935446"/>
    <lineage>
        <taxon>Bacteria</taxon>
        <taxon>Pseudomonadati</taxon>
        <taxon>Pseudomonadota</taxon>
        <taxon>Gammaproteobacteria</taxon>
        <taxon>Vibrionales</taxon>
        <taxon>Vibrionaceae</taxon>
        <taxon>Photobacterium</taxon>
    </lineage>
</organism>
<keyword evidence="2" id="KW-1185">Reference proteome</keyword>
<dbReference type="Proteomes" id="UP001306119">
    <property type="component" value="Unassembled WGS sequence"/>
</dbReference>
<evidence type="ECO:0008006" key="3">
    <source>
        <dbReference type="Google" id="ProtNLM"/>
    </source>
</evidence>
<reference evidence="1 2" key="1">
    <citation type="submission" date="2024-01" db="EMBL/GenBank/DDBJ databases">
        <title>Active colonisers of the gastrointestinal tract of Atlantic salmon farmed in a warm water region.</title>
        <authorList>
            <person name="Bowman J.P."/>
        </authorList>
    </citation>
    <scope>NUCLEOTIDE SEQUENCE [LARGE SCALE GENOMIC DNA]</scope>
    <source>
        <strain evidence="1 2">S3MW1</strain>
    </source>
</reference>
<dbReference type="RefSeq" id="WP_235866955.1">
    <property type="nucleotide sequence ID" value="NZ_AP024855.1"/>
</dbReference>
<protein>
    <recommendedName>
        <fullName evidence="3">Flavodoxin</fullName>
    </recommendedName>
</protein>
<comment type="caution">
    <text evidence="1">The sequence shown here is derived from an EMBL/GenBank/DDBJ whole genome shotgun (WGS) entry which is preliminary data.</text>
</comment>
<name>A0ABU6L4R0_9GAMM</name>
<evidence type="ECO:0000313" key="2">
    <source>
        <dbReference type="Proteomes" id="UP001306119"/>
    </source>
</evidence>
<gene>
    <name evidence="1" type="ORF">VXS06_05125</name>
</gene>